<dbReference type="Pfam" id="PF21448">
    <property type="entry name" value="DNMK"/>
    <property type="match status" value="1"/>
</dbReference>
<dbReference type="Proteomes" id="UP000464274">
    <property type="component" value="Segment"/>
</dbReference>
<name>A0A6B9SVU2_9CAUD</name>
<dbReference type="InterPro" id="IPR048444">
    <property type="entry name" value="DNMK"/>
</dbReference>
<keyword evidence="1" id="KW-0418">Kinase</keyword>
<dbReference type="SUPFAM" id="SSF52540">
    <property type="entry name" value="P-loop containing nucleoside triphosphate hydrolases"/>
    <property type="match status" value="1"/>
</dbReference>
<dbReference type="GO" id="GO:0016301">
    <property type="term" value="F:kinase activity"/>
    <property type="evidence" value="ECO:0007669"/>
    <property type="project" value="UniProtKB-KW"/>
</dbReference>
<dbReference type="EMBL" id="MN864865">
    <property type="protein sequence ID" value="QHJ75790.1"/>
    <property type="molecule type" value="Genomic_DNA"/>
</dbReference>
<dbReference type="InterPro" id="IPR027417">
    <property type="entry name" value="P-loop_NTPase"/>
</dbReference>
<dbReference type="InterPro" id="IPR023191">
    <property type="entry name" value="DNMP_kinase_N"/>
</dbReference>
<organism evidence="1 2">
    <name type="scientific">Acinetobacter phage vB_AbaM_PhT2</name>
    <dbReference type="NCBI Taxonomy" id="2690230"/>
    <lineage>
        <taxon>Viruses</taxon>
        <taxon>Duplodnaviria</taxon>
        <taxon>Heunggongvirae</taxon>
        <taxon>Uroviricota</taxon>
        <taxon>Caudoviricetes</taxon>
        <taxon>Pantevenvirales</taxon>
        <taxon>Straboviridae</taxon>
        <taxon>Twarogvirinae</taxon>
        <taxon>Hadassahvirus</taxon>
        <taxon>Hadassahvirus pht2</taxon>
    </lineage>
</organism>
<sequence>MTIVSIVGKKRSGKDTMADFMVTKLNARKYALATPIKLVLARAYEELHLVDETGVGLTFADFNGETDYDRETPLMLSNANVVDLMHKSIEILQDEYGLKTVEPNGFLDKLNAINAIRKNSLSWSVRRLMQTLGTDIVVNTHDKHFWLKLMMIEYINAFASGSKLFIVSDIRQKHEIDFMRHIKAMTVFVERDIINTTTTDQHITEAGLGRRLGDAVIENNGTIEEFYEKISNLFHTEVLQNVRR</sequence>
<protein>
    <submittedName>
        <fullName evidence="1">DNMP kinase</fullName>
    </submittedName>
</protein>
<evidence type="ECO:0000313" key="2">
    <source>
        <dbReference type="Proteomes" id="UP000464274"/>
    </source>
</evidence>
<reference evidence="1 2" key="1">
    <citation type="submission" date="2019-12" db="EMBL/GenBank/DDBJ databases">
        <title>Developing bacteriophages as a method of controlling the opportunistic pathogen Acinetobacter baumannii in Thai hospitals.</title>
        <authorList>
            <person name="Styles K.M."/>
            <person name="Smith S.E."/>
            <person name="Thummeepak R."/>
            <person name="Leungtongkam U."/>
            <person name="Christie G.S."/>
            <person name="Millard A."/>
            <person name="Moat J."/>
            <person name="Dowson C.C."/>
            <person name="Wellington E.M."/>
            <person name="Sitthisak S."/>
            <person name="Sagona A.P."/>
        </authorList>
    </citation>
    <scope>NUCLEOTIDE SEQUENCE [LARGE SCALE GENOMIC DNA]</scope>
</reference>
<keyword evidence="2" id="KW-1185">Reference proteome</keyword>
<accession>A0A6B9SVU2</accession>
<proteinExistence type="predicted"/>
<evidence type="ECO:0000313" key="1">
    <source>
        <dbReference type="EMBL" id="QHJ75790.1"/>
    </source>
</evidence>
<keyword evidence="1" id="KW-0808">Transferase</keyword>
<gene>
    <name evidence="1" type="ORF">vBAbaMPhT2_178</name>
</gene>
<dbReference type="Gene3D" id="1.10.238.70">
    <property type="match status" value="1"/>
</dbReference>
<dbReference type="Gene3D" id="3.40.50.300">
    <property type="entry name" value="P-loop containing nucleotide triphosphate hydrolases"/>
    <property type="match status" value="1"/>
</dbReference>